<feature type="coiled-coil region" evidence="2">
    <location>
        <begin position="2264"/>
        <end position="2294"/>
    </location>
</feature>
<feature type="compositionally biased region" description="Basic and acidic residues" evidence="3">
    <location>
        <begin position="2413"/>
        <end position="2425"/>
    </location>
</feature>
<feature type="compositionally biased region" description="Basic residues" evidence="3">
    <location>
        <begin position="2393"/>
        <end position="2412"/>
    </location>
</feature>
<feature type="region of interest" description="Disordered" evidence="3">
    <location>
        <begin position="79"/>
        <end position="136"/>
    </location>
</feature>
<proteinExistence type="predicted"/>
<reference evidence="6" key="1">
    <citation type="journal article" date="2019" name="Sci. Rep.">
        <title>Draft genome of Tanacetum cinerariifolium, the natural source of mosquito coil.</title>
        <authorList>
            <person name="Yamashiro T."/>
            <person name="Shiraishi A."/>
            <person name="Satake H."/>
            <person name="Nakayama K."/>
        </authorList>
    </citation>
    <scope>NUCLEOTIDE SEQUENCE</scope>
</reference>
<feature type="compositionally biased region" description="Polar residues" evidence="3">
    <location>
        <begin position="2064"/>
        <end position="2077"/>
    </location>
</feature>
<feature type="region of interest" description="Disordered" evidence="3">
    <location>
        <begin position="1084"/>
        <end position="1142"/>
    </location>
</feature>
<feature type="region of interest" description="Disordered" evidence="3">
    <location>
        <begin position="679"/>
        <end position="709"/>
    </location>
</feature>
<feature type="compositionally biased region" description="Low complexity" evidence="3">
    <location>
        <begin position="2078"/>
        <end position="2089"/>
    </location>
</feature>
<evidence type="ECO:0000256" key="2">
    <source>
        <dbReference type="SAM" id="Coils"/>
    </source>
</evidence>
<feature type="domain" description="Reverse transcriptase Ty1/copia-type" evidence="4">
    <location>
        <begin position="1703"/>
        <end position="1800"/>
    </location>
</feature>
<protein>
    <submittedName>
        <fullName evidence="6">Uncharacterized protein</fullName>
    </submittedName>
</protein>
<dbReference type="GO" id="GO:0004190">
    <property type="term" value="F:aspartic-type endopeptidase activity"/>
    <property type="evidence" value="ECO:0007669"/>
    <property type="project" value="UniProtKB-KW"/>
</dbReference>
<dbReference type="SUPFAM" id="SSF56672">
    <property type="entry name" value="DNA/RNA polymerases"/>
    <property type="match status" value="1"/>
</dbReference>
<dbReference type="InterPro" id="IPR043502">
    <property type="entry name" value="DNA/RNA_pol_sf"/>
</dbReference>
<accession>A0A6L2M914</accession>
<feature type="region of interest" description="Disordered" evidence="3">
    <location>
        <begin position="1228"/>
        <end position="1272"/>
    </location>
</feature>
<organism evidence="6">
    <name type="scientific">Tanacetum cinerariifolium</name>
    <name type="common">Dalmatian daisy</name>
    <name type="synonym">Chrysanthemum cinerariifolium</name>
    <dbReference type="NCBI Taxonomy" id="118510"/>
    <lineage>
        <taxon>Eukaryota</taxon>
        <taxon>Viridiplantae</taxon>
        <taxon>Streptophyta</taxon>
        <taxon>Embryophyta</taxon>
        <taxon>Tracheophyta</taxon>
        <taxon>Spermatophyta</taxon>
        <taxon>Magnoliopsida</taxon>
        <taxon>eudicotyledons</taxon>
        <taxon>Gunneridae</taxon>
        <taxon>Pentapetalae</taxon>
        <taxon>asterids</taxon>
        <taxon>campanulids</taxon>
        <taxon>Asterales</taxon>
        <taxon>Asteraceae</taxon>
        <taxon>Asteroideae</taxon>
        <taxon>Anthemideae</taxon>
        <taxon>Anthemidinae</taxon>
        <taxon>Tanacetum</taxon>
    </lineage>
</organism>
<comment type="caution">
    <text evidence="6">The sequence shown here is derived from an EMBL/GenBank/DDBJ whole genome shotgun (WGS) entry which is preliminary data.</text>
</comment>
<feature type="compositionally biased region" description="Basic and acidic residues" evidence="3">
    <location>
        <begin position="2376"/>
        <end position="2388"/>
    </location>
</feature>
<keyword evidence="1" id="KW-0645">Protease</keyword>
<feature type="compositionally biased region" description="Low complexity" evidence="3">
    <location>
        <begin position="115"/>
        <end position="124"/>
    </location>
</feature>
<name>A0A6L2M914_TANCI</name>
<keyword evidence="1" id="KW-0378">Hydrolase</keyword>
<evidence type="ECO:0000256" key="3">
    <source>
        <dbReference type="SAM" id="MobiDB-lite"/>
    </source>
</evidence>
<feature type="region of interest" description="Disordered" evidence="3">
    <location>
        <begin position="1174"/>
        <end position="1215"/>
    </location>
</feature>
<evidence type="ECO:0000259" key="5">
    <source>
        <dbReference type="Pfam" id="PF22936"/>
    </source>
</evidence>
<feature type="coiled-coil region" evidence="2">
    <location>
        <begin position="310"/>
        <end position="337"/>
    </location>
</feature>
<sequence length="2436" mass="275241">MVRNMDSPSKFLMYLPFLQVMINAQVDDLSSHNIKYTSPTLTHKVFANIRRIGKRFSRVETPLFDAMLVPQQVQDDFAEVEEDEDNEVSAAPTPPSPIPTPATTPPPPQQESFLSPPQAQFASPSSPPQQQPTQPADISDSLMTILNKNCQAQAESQEVREEEENQAFRIKEVKEGGIDELDADEDVTRVDVDVKDTDEAEPAEVEEVLEVVTATKLMIEDKAFTRQLEAELNGNIYWNEVIEKVKRKERQDNEVMMYQALKIKTLTEAQAWKNMMIYLMNMDRFKMDFFKEKGENEIEEEGSKRKGKILKQETAKKQRIDEEAEELKRHLQIVANDDDNVYTEAIPLASKNFDREDLEALSKLVKERFESTEPKKFLDDYLLNTLKIMFEKPNVEDNVWRDQKGRYGLAKVKSWKLFESYRVHIITLTTTQMFLLVEKKYPLTHFTLEQMLNNVRLEVKEESEMSLELLRLVRRQLNEGMKMEQYLTFTNHALWKVIVNGDLVSPVTSASAGVEGHIPPKTAEQKLARKNELKAKCTLMLAILDEHLLKFHACKDVKSLWKAIKNSTNETVNTAHSVYAANSKDQASTASYAVDVMFSFFTNQSNAPQLDNEDLKQIDTDDLEEIDLKWQVAMLTMRVKRFINNTGKKLDLNGKETVGFNRTKIECYNYHRRGHFARQCMAPRNQGNRNRDAPRRNAPKDTSTTNALESDIEDENVFKPKEVKKIVKPSLEKIEFVNNRNTTVENENKAEKPRKFSQSPRGTSSGIRALLEALIYRRISFNPRSFSLQIFKEMEHSNNTSAKIPILDIGKFEQWKFRIQQYLQHEHYTLWEVIEFGDSYVVPTNNTATVLASEGTATKKGRTVALTTEDMQKRRNDVKARTTLLLALPDEHQLRFSKYKTAQELWAAILKTFGGNEAIKKTKKNLLKQQYGNFKAKGKETLEQTFNRLQNSSGNEEDITAGVPTASTQVSTTGATIAPASISLDTACAYIASQSNGGRRDNYRQGSKVEEQALKALMAIDRVGWDWSFMANEEENHALVADEEALTEFALMAKTSADSEVCHRLKVDWIEYLTKELENLKNEKEGLESKLAGPPEFADDIINDYTRPSPNVESNPNDLQSSSSSAFENGESTESIISKPEIKFVRPADSPTVVKSNKKETVRKSSVKYAKLYRKPTKRVDHRSSWGKNNNTHKSKTPRTVFHKTGSPPMRTNRPYMNAAQPKRTSFYKPTHSYTKRPFQRTSAVRSQFRGPRVPTGNRKFPTVNRNFPTVNRKFPTGSTKFSTADMGNKGKVVKASACWIWKPSQNLSNKGLNSNSVSVMLKKYTYIDTQGRLKPFDRGYVSFGQGGCKITDKGTVKTEKDYPLRKGLAIVMISYKLQVENYSQMANDLIIKIYNIANSSRQQAAVLTKSGQVPVDVAKQSSHRAAASVSAVRRVNTAATGPNVNDALPTTYSYFKIHSPVRRPFNQKSEDKTKNFNEKVNTARVIIHMIGNKSYLTDYQEINGGFVAFGGNAKGGKITKKGKIRTGKLDFEDVYFVKEHKFNLFSVSQMYDKKNSVLFTDTECIVLSPDFMLLDESQVLLKVSRNNNMYSFDLKNVVPLGGRKPALSFMRPFRCLVTILNTLDHLVFARNQTNGNAGTKANINAGQAGKMTVPSPQYVLIPLLTSDSQGLKSSEDEVADDAGMKDTEVLRKENEVRDPAKEGKHAIGTKWVYRNKKDKRGILVRNKARLVAQGHTQEEGINYDEVFSHVARIEAIRLFLAYASFMGFIVYQMDVKSAFMYGTIEEEVYVCQPPGFEDPQFPDKDKGDIMLVQVYVDDIIFGSTKKYLCTECEGLMHKKFQMSSLGELTFFLGLQVMPRDDGIFISQNKDSISDEFGVKTGSCKVNAARQDLVLMGQNGNAEFHQIVDFLTTSPIHYALTKIHATVDGKTVVILESSVRSDLYFNDEDGITCLSNDEIFIDLTEPFNDVYITPIHTKKVFTNMKRQNKDFSGKITTLFASMLVPQVVEAEGSGQPSEPQPPSLTAPPSHEEQVGDEAVYTGEDDRVVRAATTATSLEAEHESGNINKTQSTATLNESTPQGTSSGSGPRVLVLEHSKTAQDLETEFGKENVSKQGRNLKTRPMFEEGDIDGNKDDIDDMVDEVIENVEEDTVNDGGAVNTATTRVSAASASVTTAGVSISTAEPRTSPITITTVFKDEDLTIAQTLVNMRSEKAKEKGVAFRDVEESARPTKILRTIDPKDKGKGIMQEPKKPPKNPRMAQIQLDEEMAKRMHEEEMAELEKRQSEIATAEEAKKSRMLVEMIAKKKRFFAAQRAAERRSKLPTKAQMRNRMYTYLKNQAGYKHNQLKGRSYDDIQKLFDKAYKQVNSFIPMDSEVVKDSGKKEDSSGKQAGSRKKRACSKFKPKSPKKLKVIKEQESTKDGQEKEELRLYLKIV</sequence>
<evidence type="ECO:0000259" key="4">
    <source>
        <dbReference type="Pfam" id="PF07727"/>
    </source>
</evidence>
<evidence type="ECO:0000256" key="1">
    <source>
        <dbReference type="ARBA" id="ARBA00022750"/>
    </source>
</evidence>
<dbReference type="EMBL" id="BKCJ010006025">
    <property type="protein sequence ID" value="GEU69939.1"/>
    <property type="molecule type" value="Genomic_DNA"/>
</dbReference>
<feature type="compositionally biased region" description="Pro residues" evidence="3">
    <location>
        <begin position="92"/>
        <end position="109"/>
    </location>
</feature>
<gene>
    <name evidence="6" type="ORF">Tci_041917</name>
</gene>
<feature type="domain" description="Retrovirus-related Pol polyprotein from transposon TNT 1-94-like beta-barrel" evidence="5">
    <location>
        <begin position="1489"/>
        <end position="1554"/>
    </location>
</feature>
<evidence type="ECO:0000313" key="6">
    <source>
        <dbReference type="EMBL" id="GEU69939.1"/>
    </source>
</evidence>
<feature type="region of interest" description="Disordered" evidence="3">
    <location>
        <begin position="2375"/>
        <end position="2425"/>
    </location>
</feature>
<keyword evidence="1" id="KW-0064">Aspartyl protease</keyword>
<feature type="compositionally biased region" description="Basic and acidic residues" evidence="3">
    <location>
        <begin position="689"/>
        <end position="699"/>
    </location>
</feature>
<dbReference type="Pfam" id="PF14223">
    <property type="entry name" value="Retrotran_gag_2"/>
    <property type="match status" value="1"/>
</dbReference>
<dbReference type="InterPro" id="IPR054722">
    <property type="entry name" value="PolX-like_BBD"/>
</dbReference>
<dbReference type="Pfam" id="PF07727">
    <property type="entry name" value="RVT_2"/>
    <property type="match status" value="1"/>
</dbReference>
<feature type="compositionally biased region" description="Polar residues" evidence="3">
    <location>
        <begin position="1106"/>
        <end position="1136"/>
    </location>
</feature>
<keyword evidence="2" id="KW-0175">Coiled coil</keyword>
<feature type="region of interest" description="Disordered" evidence="3">
    <location>
        <begin position="2009"/>
        <end position="2090"/>
    </location>
</feature>
<dbReference type="InterPro" id="IPR013103">
    <property type="entry name" value="RVT_2"/>
</dbReference>
<dbReference type="Pfam" id="PF22936">
    <property type="entry name" value="Pol_BBD"/>
    <property type="match status" value="1"/>
</dbReference>